<dbReference type="AlphaFoldDB" id="A0A0S7Y4U6"/>
<feature type="non-terminal residue" evidence="2">
    <location>
        <position position="1"/>
    </location>
</feature>
<dbReference type="Proteomes" id="UP000051861">
    <property type="component" value="Unassembled WGS sequence"/>
</dbReference>
<evidence type="ECO:0000313" key="3">
    <source>
        <dbReference type="Proteomes" id="UP000051861"/>
    </source>
</evidence>
<keyword evidence="1" id="KW-1133">Transmembrane helix</keyword>
<keyword evidence="1" id="KW-0472">Membrane</keyword>
<accession>A0A0S7Y4U6</accession>
<feature type="transmembrane region" description="Helical" evidence="1">
    <location>
        <begin position="52"/>
        <end position="73"/>
    </location>
</feature>
<gene>
    <name evidence="2" type="ORF">AMJ44_02325</name>
</gene>
<organism evidence="2 3">
    <name type="scientific">candidate division WOR-1 bacterium DG_54_3</name>
    <dbReference type="NCBI Taxonomy" id="1703775"/>
    <lineage>
        <taxon>Bacteria</taxon>
        <taxon>Bacillati</taxon>
        <taxon>Saganbacteria</taxon>
    </lineage>
</organism>
<keyword evidence="1" id="KW-0812">Transmembrane</keyword>
<dbReference type="EMBL" id="LIZX01000014">
    <property type="protein sequence ID" value="KPJ69767.1"/>
    <property type="molecule type" value="Genomic_DNA"/>
</dbReference>
<evidence type="ECO:0000256" key="1">
    <source>
        <dbReference type="SAM" id="Phobius"/>
    </source>
</evidence>
<reference evidence="2 3" key="1">
    <citation type="journal article" date="2015" name="Microbiome">
        <title>Genomic resolution of linkages in carbon, nitrogen, and sulfur cycling among widespread estuary sediment bacteria.</title>
        <authorList>
            <person name="Baker B.J."/>
            <person name="Lazar C.S."/>
            <person name="Teske A.P."/>
            <person name="Dick G.J."/>
        </authorList>
    </citation>
    <scope>NUCLEOTIDE SEQUENCE [LARGE SCALE GENOMIC DNA]</scope>
    <source>
        <strain evidence="2">DG_54_3</strain>
    </source>
</reference>
<protein>
    <submittedName>
        <fullName evidence="2">Uncharacterized protein</fullName>
    </submittedName>
</protein>
<comment type="caution">
    <text evidence="2">The sequence shown here is derived from an EMBL/GenBank/DDBJ whole genome shotgun (WGS) entry which is preliminary data.</text>
</comment>
<proteinExistence type="predicted"/>
<evidence type="ECO:0000313" key="2">
    <source>
        <dbReference type="EMBL" id="KPJ69767.1"/>
    </source>
</evidence>
<sequence length="218" mass="25640">ELVEIKQAKIIKGNLLTTIQSGWQEFWGPRGRLVIGSTINTMQSSNLFGRPIFVYIYWLTGFIILIYLGREIFKWTSQKKSPPLEKIILKTGKAAFITVIIFWGLLEINGLFNNWLQFKGDLQYFGKSYEEKLVIANTGDFYHFIRFCENNIPPESSFDMSIPPFYNDIKARYYLYPRKYEKNAPFLVVYDMAPEEDLSAKYSSWKKFREGAYILKKR</sequence>
<feature type="transmembrane region" description="Helical" evidence="1">
    <location>
        <begin position="94"/>
        <end position="112"/>
    </location>
</feature>
<name>A0A0S7Y4U6_UNCSA</name>